<evidence type="ECO:0000256" key="5">
    <source>
        <dbReference type="ARBA" id="ARBA00034531"/>
    </source>
</evidence>
<dbReference type="InterPro" id="IPR003812">
    <property type="entry name" value="Fido"/>
</dbReference>
<dbReference type="SUPFAM" id="SSF140931">
    <property type="entry name" value="Fic-like"/>
    <property type="match status" value="1"/>
</dbReference>
<reference evidence="10" key="1">
    <citation type="journal article" date="2019" name="Int. J. Syst. Evol. Microbiol.">
        <title>The Global Catalogue of Microorganisms (GCM) 10K type strain sequencing project: providing services to taxonomists for standard genome sequencing and annotation.</title>
        <authorList>
            <consortium name="The Broad Institute Genomics Platform"/>
            <consortium name="The Broad Institute Genome Sequencing Center for Infectious Disease"/>
            <person name="Wu L."/>
            <person name="Ma J."/>
        </authorList>
    </citation>
    <scope>NUCLEOTIDE SEQUENCE [LARGE SCALE GENOMIC DNA]</scope>
    <source>
        <strain evidence="10">JCM 18303</strain>
    </source>
</reference>
<organism evidence="9 10">
    <name type="scientific">Pseudonocardia eucalypti</name>
    <dbReference type="NCBI Taxonomy" id="648755"/>
    <lineage>
        <taxon>Bacteria</taxon>
        <taxon>Bacillati</taxon>
        <taxon>Actinomycetota</taxon>
        <taxon>Actinomycetes</taxon>
        <taxon>Pseudonocardiales</taxon>
        <taxon>Pseudonocardiaceae</taxon>
        <taxon>Pseudonocardia</taxon>
    </lineage>
</organism>
<dbReference type="InterPro" id="IPR027310">
    <property type="entry name" value="Profilin_CS"/>
</dbReference>
<evidence type="ECO:0000256" key="1">
    <source>
        <dbReference type="ARBA" id="ARBA00022679"/>
    </source>
</evidence>
<gene>
    <name evidence="9" type="ORF">GCM10023321_80300</name>
</gene>
<dbReference type="Pfam" id="PF02661">
    <property type="entry name" value="Fic"/>
    <property type="match status" value="1"/>
</dbReference>
<dbReference type="PANTHER" id="PTHR39560">
    <property type="entry name" value="PROTEIN ADENYLYLTRANSFERASE FIC-RELATED"/>
    <property type="match status" value="1"/>
</dbReference>
<sequence length="194" mass="21529">MTAWDPYLDLTHGVLRNRLGITDPVELAAAEADLAALAMAELELAPLTGDYDLEHLRGFHRFIFGDVYGWAGELRTVSIGKGQLFCPPERIPAEAAEIFGWLADDDYLRGLGREEFLDGLTELLADINGLHPFREGNGRTQRAFCGQLAREAGYRVRWAGLDRTENVTAAKFAHEGDNAPLRALLDPLIVPLEW</sequence>
<keyword evidence="10" id="KW-1185">Reference proteome</keyword>
<keyword evidence="4" id="KW-0067">ATP-binding</keyword>
<comment type="caution">
    <text evidence="9">The sequence shown here is derived from an EMBL/GenBank/DDBJ whole genome shotgun (WGS) entry which is preliminary data.</text>
</comment>
<evidence type="ECO:0000259" key="8">
    <source>
        <dbReference type="PROSITE" id="PS51459"/>
    </source>
</evidence>
<evidence type="ECO:0000256" key="2">
    <source>
        <dbReference type="ARBA" id="ARBA00022695"/>
    </source>
</evidence>
<dbReference type="RefSeq" id="WP_185063196.1">
    <property type="nucleotide sequence ID" value="NZ_BAABJP010000063.1"/>
</dbReference>
<comment type="catalytic activity">
    <reaction evidence="7">
        <text>L-tyrosyl-[protein] + ATP = O-(5'-adenylyl)-L-tyrosyl-[protein] + diphosphate</text>
        <dbReference type="Rhea" id="RHEA:54288"/>
        <dbReference type="Rhea" id="RHEA-COMP:10136"/>
        <dbReference type="Rhea" id="RHEA-COMP:13846"/>
        <dbReference type="ChEBI" id="CHEBI:30616"/>
        <dbReference type="ChEBI" id="CHEBI:33019"/>
        <dbReference type="ChEBI" id="CHEBI:46858"/>
        <dbReference type="ChEBI" id="CHEBI:83624"/>
        <dbReference type="EC" id="2.7.7.108"/>
    </reaction>
</comment>
<evidence type="ECO:0000313" key="10">
    <source>
        <dbReference type="Proteomes" id="UP001428817"/>
    </source>
</evidence>
<dbReference type="PROSITE" id="PS51459">
    <property type="entry name" value="FIDO"/>
    <property type="match status" value="1"/>
</dbReference>
<protein>
    <recommendedName>
        <fullName evidence="5">protein adenylyltransferase</fullName>
        <ecNumber evidence="5">2.7.7.108</ecNumber>
    </recommendedName>
</protein>
<keyword evidence="3" id="KW-0547">Nucleotide-binding</keyword>
<evidence type="ECO:0000313" key="9">
    <source>
        <dbReference type="EMBL" id="GAA5175067.1"/>
    </source>
</evidence>
<dbReference type="PROSITE" id="PS00414">
    <property type="entry name" value="PROFILIN"/>
    <property type="match status" value="1"/>
</dbReference>
<dbReference type="PANTHER" id="PTHR39560:SF1">
    <property type="entry name" value="PROTEIN ADENYLYLTRANSFERASE FIC-RELATED"/>
    <property type="match status" value="1"/>
</dbReference>
<evidence type="ECO:0000256" key="6">
    <source>
        <dbReference type="ARBA" id="ARBA00047939"/>
    </source>
</evidence>
<dbReference type="Proteomes" id="UP001428817">
    <property type="component" value="Unassembled WGS sequence"/>
</dbReference>
<evidence type="ECO:0000256" key="4">
    <source>
        <dbReference type="ARBA" id="ARBA00022840"/>
    </source>
</evidence>
<feature type="domain" description="Fido" evidence="8">
    <location>
        <begin position="51"/>
        <end position="187"/>
    </location>
</feature>
<accession>A0ABP9RDD7</accession>
<evidence type="ECO:0000256" key="7">
    <source>
        <dbReference type="ARBA" id="ARBA00048696"/>
    </source>
</evidence>
<evidence type="ECO:0000256" key="3">
    <source>
        <dbReference type="ARBA" id="ARBA00022741"/>
    </source>
</evidence>
<keyword evidence="2" id="KW-0548">Nucleotidyltransferase</keyword>
<dbReference type="InterPro" id="IPR036597">
    <property type="entry name" value="Fido-like_dom_sf"/>
</dbReference>
<comment type="catalytic activity">
    <reaction evidence="6">
        <text>L-threonyl-[protein] + ATP = 3-O-(5'-adenylyl)-L-threonyl-[protein] + diphosphate</text>
        <dbReference type="Rhea" id="RHEA:54292"/>
        <dbReference type="Rhea" id="RHEA-COMP:11060"/>
        <dbReference type="Rhea" id="RHEA-COMP:13847"/>
        <dbReference type="ChEBI" id="CHEBI:30013"/>
        <dbReference type="ChEBI" id="CHEBI:30616"/>
        <dbReference type="ChEBI" id="CHEBI:33019"/>
        <dbReference type="ChEBI" id="CHEBI:138113"/>
        <dbReference type="EC" id="2.7.7.108"/>
    </reaction>
</comment>
<dbReference type="EMBL" id="BAABJP010000063">
    <property type="protein sequence ID" value="GAA5175067.1"/>
    <property type="molecule type" value="Genomic_DNA"/>
</dbReference>
<name>A0ABP9RDD7_9PSEU</name>
<proteinExistence type="predicted"/>
<dbReference type="Gene3D" id="1.10.3290.10">
    <property type="entry name" value="Fido-like domain"/>
    <property type="match status" value="1"/>
</dbReference>
<dbReference type="EC" id="2.7.7.108" evidence="5"/>
<keyword evidence="1" id="KW-0808">Transferase</keyword>